<dbReference type="Gene3D" id="3.30.70.1280">
    <property type="entry name" value="SP0830-like domains"/>
    <property type="match status" value="1"/>
</dbReference>
<proteinExistence type="predicted"/>
<accession>A0A238YWQ2</accession>
<dbReference type="Proteomes" id="UP000198379">
    <property type="component" value="Unassembled WGS sequence"/>
</dbReference>
<dbReference type="Pfam" id="PF08002">
    <property type="entry name" value="DUF1697"/>
    <property type="match status" value="1"/>
</dbReference>
<name>A0A238YWQ2_9FLAO</name>
<dbReference type="RefSeq" id="WP_089371157.1">
    <property type="nucleotide sequence ID" value="NZ_BMEP01000001.1"/>
</dbReference>
<dbReference type="EMBL" id="FZNY01000002">
    <property type="protein sequence ID" value="SNR75362.1"/>
    <property type="molecule type" value="Genomic_DNA"/>
</dbReference>
<keyword evidence="2" id="KW-1185">Reference proteome</keyword>
<sequence length="182" mass="20789">MAIETNTYVAFLRGINVGGHHKLPMADLKVLFTQLGFLNVITILNSGNVIFNASSQDAKSIEENISLALKNKFGFPVPTSVRKAIQIQDVYQNNPFKGIEITKEIRLYISFLREDVMTDLRLPWISEDEAYQIIEKRDTTIFSVLDLSISKTTTAMKILENTYGKDMTTRNWKTIERIIKKL</sequence>
<dbReference type="PIRSF" id="PIRSF008502">
    <property type="entry name" value="UCP008502"/>
    <property type="match status" value="1"/>
</dbReference>
<gene>
    <name evidence="1" type="ORF">SAMN06265376_102409</name>
</gene>
<dbReference type="PANTHER" id="PTHR36439">
    <property type="entry name" value="BLL4334 PROTEIN"/>
    <property type="match status" value="1"/>
</dbReference>
<evidence type="ECO:0000313" key="2">
    <source>
        <dbReference type="Proteomes" id="UP000198379"/>
    </source>
</evidence>
<dbReference type="InterPro" id="IPR012545">
    <property type="entry name" value="DUF1697"/>
</dbReference>
<dbReference type="AlphaFoldDB" id="A0A238YWQ2"/>
<dbReference type="SUPFAM" id="SSF160379">
    <property type="entry name" value="SP0830-like"/>
    <property type="match status" value="1"/>
</dbReference>
<protein>
    <submittedName>
        <fullName evidence="1">Uncharacterized conserved protein, DUF1697 family</fullName>
    </submittedName>
</protein>
<evidence type="ECO:0000313" key="1">
    <source>
        <dbReference type="EMBL" id="SNR75362.1"/>
    </source>
</evidence>
<dbReference type="OrthoDB" id="9806494at2"/>
<organism evidence="1 2">
    <name type="scientific">Dokdonia pacifica</name>
    <dbReference type="NCBI Taxonomy" id="1627892"/>
    <lineage>
        <taxon>Bacteria</taxon>
        <taxon>Pseudomonadati</taxon>
        <taxon>Bacteroidota</taxon>
        <taxon>Flavobacteriia</taxon>
        <taxon>Flavobacteriales</taxon>
        <taxon>Flavobacteriaceae</taxon>
        <taxon>Dokdonia</taxon>
    </lineage>
</organism>
<dbReference type="PANTHER" id="PTHR36439:SF1">
    <property type="entry name" value="DUF1697 DOMAIN-CONTAINING PROTEIN"/>
    <property type="match status" value="1"/>
</dbReference>
<reference evidence="1 2" key="1">
    <citation type="submission" date="2017-06" db="EMBL/GenBank/DDBJ databases">
        <authorList>
            <person name="Kim H.J."/>
            <person name="Triplett B.A."/>
        </authorList>
    </citation>
    <scope>NUCLEOTIDE SEQUENCE [LARGE SCALE GENOMIC DNA]</scope>
    <source>
        <strain evidence="1 2">DSM 25597</strain>
    </source>
</reference>